<reference evidence="2" key="2">
    <citation type="journal article" date="2014" name="ISME J.">
        <title>Microbial stratification in low pH oxic and suboxic macroscopic growths along an acid mine drainage.</title>
        <authorList>
            <person name="Mendez-Garcia C."/>
            <person name="Mesa V."/>
            <person name="Sprenger R.R."/>
            <person name="Richter M."/>
            <person name="Diez M.S."/>
            <person name="Solano J."/>
            <person name="Bargiela R."/>
            <person name="Golyshina O.V."/>
            <person name="Manteca A."/>
            <person name="Ramos J.L."/>
            <person name="Gallego J.R."/>
            <person name="Llorente I."/>
            <person name="Martins Dos Santos V.A."/>
            <person name="Jensen O.N."/>
            <person name="Pelaez A.I."/>
            <person name="Sanchez J."/>
            <person name="Ferrer M."/>
        </authorList>
    </citation>
    <scope>NUCLEOTIDE SEQUENCE</scope>
</reference>
<keyword evidence="1" id="KW-0812">Transmembrane</keyword>
<comment type="caution">
    <text evidence="2">The sequence shown here is derived from an EMBL/GenBank/DDBJ whole genome shotgun (WGS) entry which is preliminary data.</text>
</comment>
<gene>
    <name evidence="2" type="ORF">B1B_16992</name>
</gene>
<keyword evidence="1" id="KW-1133">Transmembrane helix</keyword>
<keyword evidence="1" id="KW-0472">Membrane</keyword>
<proteinExistence type="predicted"/>
<sequence length="169" mass="18569">MISIDTPSLSSGAQVMWLRPNRALSLRGLRWAAGLLAGYIMLVALVSSVAGNAYAPFFALVDVTVVVLAFAAVWRAGERAERITLTDDALEIARFPSARDSVRLQPYWVRVRLQPGGAHPRLTLVSHGHALEIGAFLGDEERQTVCKQLEASLARLRLPDHQQDQRTNS</sequence>
<feature type="transmembrane region" description="Helical" evidence="1">
    <location>
        <begin position="53"/>
        <end position="74"/>
    </location>
</feature>
<accession>T1A1R9</accession>
<evidence type="ECO:0000313" key="2">
    <source>
        <dbReference type="EMBL" id="EQD34994.1"/>
    </source>
</evidence>
<organism evidence="2">
    <name type="scientific">mine drainage metagenome</name>
    <dbReference type="NCBI Taxonomy" id="410659"/>
    <lineage>
        <taxon>unclassified sequences</taxon>
        <taxon>metagenomes</taxon>
        <taxon>ecological metagenomes</taxon>
    </lineage>
</organism>
<dbReference type="AlphaFoldDB" id="T1A1R9"/>
<evidence type="ECO:0000256" key="1">
    <source>
        <dbReference type="SAM" id="Phobius"/>
    </source>
</evidence>
<evidence type="ECO:0008006" key="3">
    <source>
        <dbReference type="Google" id="ProtNLM"/>
    </source>
</evidence>
<reference evidence="2" key="1">
    <citation type="submission" date="2013-08" db="EMBL/GenBank/DDBJ databases">
        <authorList>
            <person name="Mendez C."/>
            <person name="Richter M."/>
            <person name="Ferrer M."/>
            <person name="Sanchez J."/>
        </authorList>
    </citation>
    <scope>NUCLEOTIDE SEQUENCE</scope>
</reference>
<feature type="transmembrane region" description="Helical" evidence="1">
    <location>
        <begin position="28"/>
        <end position="47"/>
    </location>
</feature>
<dbReference type="Pfam" id="PF10003">
    <property type="entry name" value="DUF2244"/>
    <property type="match status" value="1"/>
</dbReference>
<protein>
    <recommendedName>
        <fullName evidence="3">DUF2244 domain-containing protein</fullName>
    </recommendedName>
</protein>
<dbReference type="InterPro" id="IPR019253">
    <property type="entry name" value="DUF2244_TM"/>
</dbReference>
<name>T1A1R9_9ZZZZ</name>
<dbReference type="EMBL" id="AUZY01011338">
    <property type="protein sequence ID" value="EQD34994.1"/>
    <property type="molecule type" value="Genomic_DNA"/>
</dbReference>